<gene>
    <name evidence="2" type="ORF">B0A62_02415</name>
    <name evidence="1" type="ORF">IW20_09220</name>
</gene>
<dbReference type="eggNOG" id="COG2114">
    <property type="taxonomic scope" value="Bacteria"/>
</dbReference>
<reference evidence="1 3" key="1">
    <citation type="submission" date="2014-07" db="EMBL/GenBank/DDBJ databases">
        <title>Genome of Flavobacterium hydatis DSM 2063.</title>
        <authorList>
            <person name="Pipes S.E."/>
            <person name="Stropko S.J."/>
            <person name="Newman J.D."/>
        </authorList>
    </citation>
    <scope>NUCLEOTIDE SEQUENCE [LARGE SCALE GENOMIC DNA]</scope>
    <source>
        <strain evidence="1 3">DSM 2063</strain>
    </source>
</reference>
<protein>
    <submittedName>
        <fullName evidence="2">Adenylate/guanylate cyclase domain-containing protein</fullName>
    </submittedName>
</protein>
<dbReference type="Proteomes" id="UP000198424">
    <property type="component" value="Unassembled WGS sequence"/>
</dbReference>
<dbReference type="GO" id="GO:0009190">
    <property type="term" value="P:cyclic nucleotide biosynthetic process"/>
    <property type="evidence" value="ECO:0007669"/>
    <property type="project" value="InterPro"/>
</dbReference>
<evidence type="ECO:0000313" key="1">
    <source>
        <dbReference type="EMBL" id="KFF16938.1"/>
    </source>
</evidence>
<accession>A0A086AJS4</accession>
<dbReference type="Proteomes" id="UP000028712">
    <property type="component" value="Unassembled WGS sequence"/>
</dbReference>
<dbReference type="GO" id="GO:0004016">
    <property type="term" value="F:adenylate cyclase activity"/>
    <property type="evidence" value="ECO:0007669"/>
    <property type="project" value="UniProtKB-ARBA"/>
</dbReference>
<dbReference type="EMBL" id="JPRM01000012">
    <property type="protein sequence ID" value="KFF16938.1"/>
    <property type="molecule type" value="Genomic_DNA"/>
</dbReference>
<keyword evidence="4" id="KW-1185">Reference proteome</keyword>
<dbReference type="RefSeq" id="WP_035621098.1">
    <property type="nucleotide sequence ID" value="NZ_JBEWQG010000023.1"/>
</dbReference>
<evidence type="ECO:0000313" key="2">
    <source>
        <dbReference type="EMBL" id="OXA97731.1"/>
    </source>
</evidence>
<dbReference type="AlphaFoldDB" id="A0A086AJS4"/>
<evidence type="ECO:0000313" key="3">
    <source>
        <dbReference type="Proteomes" id="UP000028712"/>
    </source>
</evidence>
<dbReference type="GO" id="GO:0035556">
    <property type="term" value="P:intracellular signal transduction"/>
    <property type="evidence" value="ECO:0007669"/>
    <property type="project" value="InterPro"/>
</dbReference>
<proteinExistence type="predicted"/>
<dbReference type="SUPFAM" id="SSF55073">
    <property type="entry name" value="Nucleotide cyclase"/>
    <property type="match status" value="1"/>
</dbReference>
<sequence>MKIFEDYLSTVKAAMAADPKSKSLNESWNPAKGELRKAFDAVALGLQVPEKRLLPSLENFASELGLKPDFNQKLGLHPDHAHLKLTENIENDYIISMFVDIKGSTNLFKRYLPETVWIITNTIQRAAIHTCLIFGGYVHRLQGDGLFVYFGDKKTSTQLSVKRALQFAGIFTYFVKTDLKNLFNEQGIEDIFTRIGIDLGYDRDVVWGMAGIGEISEVTTCSLHTSLASKMQSSAVSNGIVVGDHIKNEVPELSDFFTPVCQRTQNENDRYIFRIQDENWNYTQFDFAWLSFLKKQDYIATDLQGILQLKQKASTSNFDRNINNLAPIAATSKPFYGFRKKM</sequence>
<dbReference type="EMBL" id="MUGY01000002">
    <property type="protein sequence ID" value="OXA97731.1"/>
    <property type="molecule type" value="Genomic_DNA"/>
</dbReference>
<dbReference type="CDD" id="cd07302">
    <property type="entry name" value="CHD"/>
    <property type="match status" value="1"/>
</dbReference>
<reference evidence="2 4" key="2">
    <citation type="submission" date="2016-11" db="EMBL/GenBank/DDBJ databases">
        <title>Whole genomes of Flavobacteriaceae.</title>
        <authorList>
            <person name="Stine C."/>
            <person name="Li C."/>
            <person name="Tadesse D."/>
        </authorList>
    </citation>
    <scope>NUCLEOTIDE SEQUENCE [LARGE SCALE GENOMIC DNA]</scope>
    <source>
        <strain evidence="2 4">ATCC 29551</strain>
    </source>
</reference>
<dbReference type="OrthoDB" id="9806704at2"/>
<dbReference type="InterPro" id="IPR029787">
    <property type="entry name" value="Nucleotide_cyclase"/>
</dbReference>
<comment type="caution">
    <text evidence="1">The sequence shown here is derived from an EMBL/GenBank/DDBJ whole genome shotgun (WGS) entry which is preliminary data.</text>
</comment>
<dbReference type="STRING" id="991.IW20_09220"/>
<name>A0A086AJS4_FLAHY</name>
<organism evidence="1 3">
    <name type="scientific">Flavobacterium hydatis</name>
    <name type="common">Cytophaga aquatilis</name>
    <dbReference type="NCBI Taxonomy" id="991"/>
    <lineage>
        <taxon>Bacteria</taxon>
        <taxon>Pseudomonadati</taxon>
        <taxon>Bacteroidota</taxon>
        <taxon>Flavobacteriia</taxon>
        <taxon>Flavobacteriales</taxon>
        <taxon>Flavobacteriaceae</taxon>
        <taxon>Flavobacterium</taxon>
    </lineage>
</organism>
<dbReference type="InterPro" id="IPR001054">
    <property type="entry name" value="A/G_cyclase"/>
</dbReference>
<evidence type="ECO:0000313" key="4">
    <source>
        <dbReference type="Proteomes" id="UP000198424"/>
    </source>
</evidence>
<dbReference type="Gene3D" id="3.30.70.1230">
    <property type="entry name" value="Nucleotide cyclase"/>
    <property type="match status" value="1"/>
</dbReference>